<dbReference type="EC" id="2.5.1.145" evidence="7"/>
<feature type="transmembrane region" description="Helical" evidence="7">
    <location>
        <begin position="20"/>
        <end position="38"/>
    </location>
</feature>
<keyword evidence="7" id="KW-0997">Cell inner membrane</keyword>
<evidence type="ECO:0000256" key="7">
    <source>
        <dbReference type="HAMAP-Rule" id="MF_01147"/>
    </source>
</evidence>
<dbReference type="AlphaFoldDB" id="G2KSI3"/>
<evidence type="ECO:0000313" key="9">
    <source>
        <dbReference type="Proteomes" id="UP000009286"/>
    </source>
</evidence>
<dbReference type="InterPro" id="IPR001640">
    <property type="entry name" value="Lgt"/>
</dbReference>
<evidence type="ECO:0000313" key="8">
    <source>
        <dbReference type="EMBL" id="AEP09267.1"/>
    </source>
</evidence>
<dbReference type="UniPathway" id="UPA00664"/>
<dbReference type="Proteomes" id="UP000009286">
    <property type="component" value="Chromosome"/>
</dbReference>
<comment type="similarity">
    <text evidence="1 7">Belongs to the Lgt family.</text>
</comment>
<evidence type="ECO:0000256" key="1">
    <source>
        <dbReference type="ARBA" id="ARBA00007150"/>
    </source>
</evidence>
<protein>
    <recommendedName>
        <fullName evidence="7">Phosphatidylglycerol--prolipoprotein diacylglyceryl transferase</fullName>
        <ecNumber evidence="7">2.5.1.145</ecNumber>
    </recommendedName>
</protein>
<dbReference type="KEGG" id="mai:MICA_935"/>
<comment type="catalytic activity">
    <reaction evidence="7">
        <text>L-cysteinyl-[prolipoprotein] + a 1,2-diacyl-sn-glycero-3-phospho-(1'-sn-glycerol) = an S-1,2-diacyl-sn-glyceryl-L-cysteinyl-[prolipoprotein] + sn-glycerol 1-phosphate + H(+)</text>
        <dbReference type="Rhea" id="RHEA:56712"/>
        <dbReference type="Rhea" id="RHEA-COMP:14679"/>
        <dbReference type="Rhea" id="RHEA-COMP:14680"/>
        <dbReference type="ChEBI" id="CHEBI:15378"/>
        <dbReference type="ChEBI" id="CHEBI:29950"/>
        <dbReference type="ChEBI" id="CHEBI:57685"/>
        <dbReference type="ChEBI" id="CHEBI:64716"/>
        <dbReference type="ChEBI" id="CHEBI:140658"/>
        <dbReference type="EC" id="2.5.1.145"/>
    </reaction>
</comment>
<keyword evidence="3 7" id="KW-0808">Transferase</keyword>
<dbReference type="STRING" id="856793.MICA_935"/>
<evidence type="ECO:0000256" key="2">
    <source>
        <dbReference type="ARBA" id="ARBA00022475"/>
    </source>
</evidence>
<keyword evidence="5 7" id="KW-1133">Transmembrane helix</keyword>
<proteinExistence type="inferred from homology"/>
<keyword evidence="4 7" id="KW-0812">Transmembrane</keyword>
<comment type="subcellular location">
    <subcellularLocation>
        <location evidence="7">Cell inner membrane</location>
        <topology evidence="7">Multi-pass membrane protein</topology>
    </subcellularLocation>
</comment>
<keyword evidence="2 7" id="KW-1003">Cell membrane</keyword>
<feature type="transmembrane region" description="Helical" evidence="7">
    <location>
        <begin position="176"/>
        <end position="193"/>
    </location>
</feature>
<keyword evidence="8" id="KW-0328">Glycosyltransferase</keyword>
<dbReference type="PROSITE" id="PS01311">
    <property type="entry name" value="LGT"/>
    <property type="match status" value="1"/>
</dbReference>
<accession>G2KSI3</accession>
<evidence type="ECO:0000256" key="6">
    <source>
        <dbReference type="ARBA" id="ARBA00023136"/>
    </source>
</evidence>
<organism evidence="8 9">
    <name type="scientific">Micavibrio aeruginosavorus (strain ARL-13)</name>
    <dbReference type="NCBI Taxonomy" id="856793"/>
    <lineage>
        <taxon>Bacteria</taxon>
        <taxon>Pseudomonadati</taxon>
        <taxon>Bdellovibrionota</taxon>
        <taxon>Bdellovibrionia</taxon>
        <taxon>Bdellovibrionales</taxon>
        <taxon>Pseudobdellovibrionaceae</taxon>
        <taxon>Micavibrio</taxon>
    </lineage>
</organism>
<evidence type="ECO:0000256" key="5">
    <source>
        <dbReference type="ARBA" id="ARBA00022989"/>
    </source>
</evidence>
<dbReference type="OrthoDB" id="871140at2"/>
<dbReference type="NCBIfam" id="TIGR00544">
    <property type="entry name" value="lgt"/>
    <property type="match status" value="1"/>
</dbReference>
<comment type="function">
    <text evidence="7">Catalyzes the transfer of the diacylglyceryl group from phosphatidylglycerol to the sulfhydryl group of the N-terminal cysteine of a prolipoprotein, the first step in the formation of mature lipoproteins.</text>
</comment>
<dbReference type="GO" id="GO:0042158">
    <property type="term" value="P:lipoprotein biosynthetic process"/>
    <property type="evidence" value="ECO:0007669"/>
    <property type="project" value="UniProtKB-UniRule"/>
</dbReference>
<evidence type="ECO:0000256" key="3">
    <source>
        <dbReference type="ARBA" id="ARBA00022679"/>
    </source>
</evidence>
<feature type="transmembrane region" description="Helical" evidence="7">
    <location>
        <begin position="205"/>
        <end position="221"/>
    </location>
</feature>
<reference evidence="8 9" key="1">
    <citation type="journal article" date="2011" name="BMC Genomics">
        <title>Genomic insights into an obligate epibiotic bacterial predator: Micavibrio aeruginosavorus ARL-13.</title>
        <authorList>
            <person name="Wang Z."/>
            <person name="Kadouri D."/>
            <person name="Wu M."/>
        </authorList>
    </citation>
    <scope>NUCLEOTIDE SEQUENCE [LARGE SCALE GENOMIC DNA]</scope>
    <source>
        <strain evidence="8 9">ARL-13</strain>
    </source>
</reference>
<dbReference type="GO" id="GO:0008961">
    <property type="term" value="F:phosphatidylglycerol-prolipoprotein diacylglyceryl transferase activity"/>
    <property type="evidence" value="ECO:0007669"/>
    <property type="project" value="UniProtKB-UniRule"/>
</dbReference>
<dbReference type="EMBL" id="CP002382">
    <property type="protein sequence ID" value="AEP09267.1"/>
    <property type="molecule type" value="Genomic_DNA"/>
</dbReference>
<keyword evidence="8" id="KW-0449">Lipoprotein</keyword>
<name>G2KSI3_MICAA</name>
<gene>
    <name evidence="7 8" type="primary">lgt</name>
    <name evidence="8" type="ordered locus">MICA_935</name>
</gene>
<feature type="binding site" evidence="7">
    <location>
        <position position="141"/>
    </location>
    <ligand>
        <name>a 1,2-diacyl-sn-glycero-3-phospho-(1'-sn-glycerol)</name>
        <dbReference type="ChEBI" id="CHEBI:64716"/>
    </ligand>
</feature>
<dbReference type="RefSeq" id="WP_014102490.1">
    <property type="nucleotide sequence ID" value="NC_016026.1"/>
</dbReference>
<feature type="transmembrane region" description="Helical" evidence="7">
    <location>
        <begin position="98"/>
        <end position="117"/>
    </location>
</feature>
<dbReference type="HAMAP" id="MF_01147">
    <property type="entry name" value="Lgt"/>
    <property type="match status" value="1"/>
</dbReference>
<keyword evidence="9" id="KW-1185">Reference proteome</keyword>
<feature type="transmembrane region" description="Helical" evidence="7">
    <location>
        <begin position="124"/>
        <end position="143"/>
    </location>
</feature>
<dbReference type="eggNOG" id="COG0682">
    <property type="taxonomic scope" value="Bacteria"/>
</dbReference>
<dbReference type="PANTHER" id="PTHR30589">
    <property type="entry name" value="PROLIPOPROTEIN DIACYLGLYCERYL TRANSFERASE"/>
    <property type="match status" value="1"/>
</dbReference>
<sequence length="267" mass="29576">MAIPFPDIDPIAFSVGPLVVRWYALAYIAGFVLGWRYALYLCGLTKDARPNALDIDDFLPWGILGVILGGRIGYVLFYQLPMYMAEPLEILKVWNGGMSFHGGASGAIIAMLIYAMVKKISFLRLADIFCCGVPIGLFFGRLANFVNGELFGRTTDVAWGVVFPHGGPVPRHPSQIYEALLEGALLFVVLYLFARNDAIRNRPGIIAGTFLIGYGLSRVIVEFFREPDVQIGYIMNIFTMGQVLCVPMILGGAYVVWYSMRRGLRNG</sequence>
<dbReference type="PANTHER" id="PTHR30589:SF0">
    <property type="entry name" value="PHOSPHATIDYLGLYCEROL--PROLIPOPROTEIN DIACYLGLYCERYL TRANSFERASE"/>
    <property type="match status" value="1"/>
</dbReference>
<feature type="transmembrane region" description="Helical" evidence="7">
    <location>
        <begin position="233"/>
        <end position="257"/>
    </location>
</feature>
<keyword evidence="6 7" id="KW-0472">Membrane</keyword>
<dbReference type="Pfam" id="PF01790">
    <property type="entry name" value="LGT"/>
    <property type="match status" value="1"/>
</dbReference>
<feature type="transmembrane region" description="Helical" evidence="7">
    <location>
        <begin position="58"/>
        <end position="78"/>
    </location>
</feature>
<evidence type="ECO:0000256" key="4">
    <source>
        <dbReference type="ARBA" id="ARBA00022692"/>
    </source>
</evidence>
<comment type="pathway">
    <text evidence="7">Protein modification; lipoprotein biosynthesis (diacylglyceryl transfer).</text>
</comment>
<dbReference type="GO" id="GO:0005886">
    <property type="term" value="C:plasma membrane"/>
    <property type="evidence" value="ECO:0007669"/>
    <property type="project" value="UniProtKB-SubCell"/>
</dbReference>
<dbReference type="HOGENOM" id="CLU_013386_1_0_5"/>